<accession>A0A1B6JLU0</accession>
<protein>
    <recommendedName>
        <fullName evidence="5">CN hydrolase domain-containing protein</fullName>
    </recommendedName>
</protein>
<evidence type="ECO:0000256" key="3">
    <source>
        <dbReference type="SAM" id="Phobius"/>
    </source>
</evidence>
<evidence type="ECO:0000256" key="4">
    <source>
        <dbReference type="SAM" id="SignalP"/>
    </source>
</evidence>
<organism evidence="6">
    <name type="scientific">Homalodisca liturata</name>
    <dbReference type="NCBI Taxonomy" id="320908"/>
    <lineage>
        <taxon>Eukaryota</taxon>
        <taxon>Metazoa</taxon>
        <taxon>Ecdysozoa</taxon>
        <taxon>Arthropoda</taxon>
        <taxon>Hexapoda</taxon>
        <taxon>Insecta</taxon>
        <taxon>Pterygota</taxon>
        <taxon>Neoptera</taxon>
        <taxon>Paraneoptera</taxon>
        <taxon>Hemiptera</taxon>
        <taxon>Auchenorrhyncha</taxon>
        <taxon>Membracoidea</taxon>
        <taxon>Cicadellidae</taxon>
        <taxon>Cicadellinae</taxon>
        <taxon>Proconiini</taxon>
        <taxon>Homalodisca</taxon>
    </lineage>
</organism>
<keyword evidence="3" id="KW-1133">Transmembrane helix</keyword>
<dbReference type="EMBL" id="GECU01007853">
    <property type="protein sequence ID" value="JAS99853.1"/>
    <property type="molecule type" value="Transcribed_RNA"/>
</dbReference>
<keyword evidence="4" id="KW-0732">Signal</keyword>
<evidence type="ECO:0000313" key="6">
    <source>
        <dbReference type="EMBL" id="JAS99853.1"/>
    </source>
</evidence>
<dbReference type="InterPro" id="IPR003010">
    <property type="entry name" value="C-N_Hydrolase"/>
</dbReference>
<evidence type="ECO:0000256" key="1">
    <source>
        <dbReference type="ARBA" id="ARBA00008225"/>
    </source>
</evidence>
<feature type="transmembrane region" description="Helical" evidence="3">
    <location>
        <begin position="553"/>
        <end position="573"/>
    </location>
</feature>
<keyword evidence="2" id="KW-0378">Hydrolase</keyword>
<dbReference type="Pfam" id="PF00795">
    <property type="entry name" value="CN_hydrolase"/>
    <property type="match status" value="1"/>
</dbReference>
<keyword evidence="3" id="KW-0472">Membrane</keyword>
<reference evidence="6" key="1">
    <citation type="submission" date="2015-11" db="EMBL/GenBank/DDBJ databases">
        <title>De novo transcriptome assembly of four potential Pierce s Disease insect vectors from Arizona vineyards.</title>
        <authorList>
            <person name="Tassone E.E."/>
        </authorList>
    </citation>
    <scope>NUCLEOTIDE SEQUENCE</scope>
</reference>
<dbReference type="SUPFAM" id="SSF56317">
    <property type="entry name" value="Carbon-nitrogen hydrolase"/>
    <property type="match status" value="1"/>
</dbReference>
<sequence length="574" mass="63615">VMDALRVCILGLLCTCQIIQGADDTYSAVVVEYSPAIDPSVDADTNILKNVANYVQFINKANIEMMADIIVFPEIGLKGYYNQPAYLEIPDPLDKVALCAHNTTYEAPLTQLSCAARSTSTYLVVNLFERFYNTSLQRAFFFNTDVVFDRSGVVITRYRKIHLFGEKGRSPSPDKELGYFDTDFGVRFGLMICFDIVFKDPGLVLAKMYNISHFILTSGWFSEMPFLTAIQEQWYWSYTSDSVLLAAGYNLPSVGSSGSGIYLGRQGLAAYKMMETKGSFMIHADLPKQTNLRGTSSFEGLSSIEGAATESLLMPGVSNTVNQEQSSPSQIKMKRDFLDVYTTDQITLPAELNAGLFKESGAPVHLKIEKQICQNSLCCNFSVDITTVFNTSRQNITRGDDYSQLYYRLAVFDGVRNYDDFATGGLQNCAIIPCVNTNIQSCGLRSDDPSAIPNTHLGSFYQTEFIFNSISIAGNFSSNNSFVGPNALLQGTGDNFGSLLLSNEFTFNNNNDLTFFQTVTPIQDLVVASIYGRLFSRDGQTYTGSPKERSSGLYVYVDIFLLITALIMLKYSLT</sequence>
<dbReference type="PANTHER" id="PTHR10609">
    <property type="entry name" value="BIOTINIDASE-RELATED"/>
    <property type="match status" value="1"/>
</dbReference>
<dbReference type="InterPro" id="IPR036526">
    <property type="entry name" value="C-N_Hydrolase_sf"/>
</dbReference>
<evidence type="ECO:0000259" key="5">
    <source>
        <dbReference type="PROSITE" id="PS50263"/>
    </source>
</evidence>
<dbReference type="AlphaFoldDB" id="A0A1B6JLU0"/>
<dbReference type="Pfam" id="PF19018">
    <property type="entry name" value="Vanin_C"/>
    <property type="match status" value="1"/>
</dbReference>
<dbReference type="InterPro" id="IPR040154">
    <property type="entry name" value="Biotinidase/VNN"/>
</dbReference>
<feature type="domain" description="CN hydrolase" evidence="5">
    <location>
        <begin position="33"/>
        <end position="288"/>
    </location>
</feature>
<dbReference type="GO" id="GO:0016787">
    <property type="term" value="F:hydrolase activity"/>
    <property type="evidence" value="ECO:0007669"/>
    <property type="project" value="UniProtKB-KW"/>
</dbReference>
<dbReference type="PROSITE" id="PS50263">
    <property type="entry name" value="CN_HYDROLASE"/>
    <property type="match status" value="1"/>
</dbReference>
<name>A0A1B6JLU0_9HEMI</name>
<dbReference type="InterPro" id="IPR043957">
    <property type="entry name" value="Vanin_C"/>
</dbReference>
<feature type="signal peptide" evidence="4">
    <location>
        <begin position="1"/>
        <end position="21"/>
    </location>
</feature>
<keyword evidence="3" id="KW-0812">Transmembrane</keyword>
<feature type="chain" id="PRO_5008585868" description="CN hydrolase domain-containing protein" evidence="4">
    <location>
        <begin position="22"/>
        <end position="574"/>
    </location>
</feature>
<gene>
    <name evidence="6" type="ORF">g.19383</name>
</gene>
<comment type="similarity">
    <text evidence="1">Belongs to the carbon-nitrogen hydrolase superfamily. BTD/VNN family.</text>
</comment>
<feature type="non-terminal residue" evidence="6">
    <location>
        <position position="1"/>
    </location>
</feature>
<evidence type="ECO:0000256" key="2">
    <source>
        <dbReference type="ARBA" id="ARBA00022801"/>
    </source>
</evidence>
<dbReference type="Gene3D" id="3.60.110.10">
    <property type="entry name" value="Carbon-nitrogen hydrolase"/>
    <property type="match status" value="1"/>
</dbReference>
<proteinExistence type="inferred from homology"/>
<dbReference type="PANTHER" id="PTHR10609:SF14">
    <property type="entry name" value="BIOTINIDASE"/>
    <property type="match status" value="1"/>
</dbReference>